<feature type="domain" description="H-type lectin" evidence="1">
    <location>
        <begin position="40"/>
        <end position="104"/>
    </location>
</feature>
<dbReference type="GO" id="GO:0009986">
    <property type="term" value="C:cell surface"/>
    <property type="evidence" value="ECO:0007669"/>
    <property type="project" value="TreeGrafter"/>
</dbReference>
<dbReference type="GO" id="GO:0098609">
    <property type="term" value="P:cell-cell adhesion"/>
    <property type="evidence" value="ECO:0007669"/>
    <property type="project" value="TreeGrafter"/>
</dbReference>
<dbReference type="EMBL" id="JHEH01000003">
    <property type="protein sequence ID" value="KEP71015.1"/>
    <property type="molecule type" value="Genomic_DNA"/>
</dbReference>
<dbReference type="GO" id="GO:0045335">
    <property type="term" value="C:phagocytic vesicle"/>
    <property type="evidence" value="ECO:0007669"/>
    <property type="project" value="TreeGrafter"/>
</dbReference>
<dbReference type="SUPFAM" id="SSF141086">
    <property type="entry name" value="Agglutinin HPA-like"/>
    <property type="match status" value="1"/>
</dbReference>
<organism evidence="2 3">
    <name type="scientific">Thioclava dalianensis</name>
    <dbReference type="NCBI Taxonomy" id="1185766"/>
    <lineage>
        <taxon>Bacteria</taxon>
        <taxon>Pseudomonadati</taxon>
        <taxon>Pseudomonadota</taxon>
        <taxon>Alphaproteobacteria</taxon>
        <taxon>Rhodobacterales</taxon>
        <taxon>Paracoccaceae</taxon>
        <taxon>Thioclava</taxon>
    </lineage>
</organism>
<proteinExistence type="predicted"/>
<gene>
    <name evidence="2" type="ORF">DL1_10200</name>
</gene>
<dbReference type="Gene3D" id="2.60.40.2080">
    <property type="match status" value="1"/>
</dbReference>
<dbReference type="InterPro" id="IPR019019">
    <property type="entry name" value="H-type_lectin_domain"/>
</dbReference>
<dbReference type="Pfam" id="PF09458">
    <property type="entry name" value="H_lectin"/>
    <property type="match status" value="1"/>
</dbReference>
<evidence type="ECO:0000313" key="3">
    <source>
        <dbReference type="Proteomes" id="UP000027725"/>
    </source>
</evidence>
<sequence>MITIESHRVGLQQGSMVLFSDYQDGGAMWTGDGPRELRKLVEFPTAFRETPMVHVALSMWDIDQKHNGRMDISAEMVTSEGFVVVFRTWGDSRVARVRADWLAIGAVGHDDDWDIQ</sequence>
<dbReference type="PANTHER" id="PTHR46938:SF1">
    <property type="entry name" value="DISCOIDIN-1 SUBUNIT A-RELATED"/>
    <property type="match status" value="1"/>
</dbReference>
<evidence type="ECO:0000259" key="1">
    <source>
        <dbReference type="Pfam" id="PF09458"/>
    </source>
</evidence>
<reference evidence="2 3" key="1">
    <citation type="submission" date="2014-03" db="EMBL/GenBank/DDBJ databases">
        <title>The draft genome sequence of Thioclava dalianensis DLFJ1-1.</title>
        <authorList>
            <person name="Lai Q."/>
            <person name="Shao Z."/>
        </authorList>
    </citation>
    <scope>NUCLEOTIDE SEQUENCE [LARGE SCALE GENOMIC DNA]</scope>
    <source>
        <strain evidence="2 3">DLFJ1-1</strain>
    </source>
</reference>
<protein>
    <submittedName>
        <fullName evidence="2">ATP synthase</fullName>
    </submittedName>
</protein>
<dbReference type="eggNOG" id="ENOG5032SUT">
    <property type="taxonomic scope" value="Bacteria"/>
</dbReference>
<dbReference type="GO" id="GO:0098636">
    <property type="term" value="C:protein complex involved in cell adhesion"/>
    <property type="evidence" value="ECO:0007669"/>
    <property type="project" value="TreeGrafter"/>
</dbReference>
<accession>A0A074TLF6</accession>
<dbReference type="GO" id="GO:0070492">
    <property type="term" value="F:oligosaccharide binding"/>
    <property type="evidence" value="ECO:0007669"/>
    <property type="project" value="TreeGrafter"/>
</dbReference>
<keyword evidence="3" id="KW-1185">Reference proteome</keyword>
<dbReference type="OrthoDB" id="7658568at2"/>
<dbReference type="InterPro" id="IPR037221">
    <property type="entry name" value="H-type_lectin_dom_sf"/>
</dbReference>
<dbReference type="GO" id="GO:0046871">
    <property type="term" value="F:N-acetylgalactosamine binding"/>
    <property type="evidence" value="ECO:0007669"/>
    <property type="project" value="TreeGrafter"/>
</dbReference>
<comment type="caution">
    <text evidence="2">The sequence shown here is derived from an EMBL/GenBank/DDBJ whole genome shotgun (WGS) entry which is preliminary data.</text>
</comment>
<dbReference type="Proteomes" id="UP000027725">
    <property type="component" value="Unassembled WGS sequence"/>
</dbReference>
<dbReference type="RefSeq" id="WP_038062404.1">
    <property type="nucleotide sequence ID" value="NZ_FOVB01000003.1"/>
</dbReference>
<name>A0A074TLF6_9RHOB</name>
<dbReference type="InterPro" id="IPR052487">
    <property type="entry name" value="Galactose-binding_lectin"/>
</dbReference>
<dbReference type="GO" id="GO:0030247">
    <property type="term" value="F:polysaccharide binding"/>
    <property type="evidence" value="ECO:0007669"/>
    <property type="project" value="TreeGrafter"/>
</dbReference>
<dbReference type="PANTHER" id="PTHR46938">
    <property type="entry name" value="DISCOIDIN-1 SUBUNIT A-RELATED-RELATED"/>
    <property type="match status" value="1"/>
</dbReference>
<evidence type="ECO:0000313" key="2">
    <source>
        <dbReference type="EMBL" id="KEP71015.1"/>
    </source>
</evidence>
<dbReference type="STRING" id="1185766.SAMN05216224_103254"/>
<dbReference type="AlphaFoldDB" id="A0A074TLF6"/>